<evidence type="ECO:0000259" key="3">
    <source>
        <dbReference type="Pfam" id="PF00294"/>
    </source>
</evidence>
<dbReference type="AlphaFoldDB" id="G4CX55"/>
<dbReference type="PROSITE" id="PS00584">
    <property type="entry name" value="PFKB_KINASES_2"/>
    <property type="match status" value="1"/>
</dbReference>
<evidence type="ECO:0000256" key="1">
    <source>
        <dbReference type="ARBA" id="ARBA00022679"/>
    </source>
</evidence>
<dbReference type="EMBL" id="AGBA01000013">
    <property type="protein sequence ID" value="EGY77569.1"/>
    <property type="molecule type" value="Genomic_DNA"/>
</dbReference>
<organism evidence="4 5">
    <name type="scientific">Cutibacterium avidum ATCC 25577</name>
    <dbReference type="NCBI Taxonomy" id="997355"/>
    <lineage>
        <taxon>Bacteria</taxon>
        <taxon>Bacillati</taxon>
        <taxon>Actinomycetota</taxon>
        <taxon>Actinomycetes</taxon>
        <taxon>Propionibacteriales</taxon>
        <taxon>Propionibacteriaceae</taxon>
        <taxon>Cutibacterium</taxon>
    </lineage>
</organism>
<dbReference type="Proteomes" id="UP000005332">
    <property type="component" value="Unassembled WGS sequence"/>
</dbReference>
<dbReference type="SUPFAM" id="SSF53613">
    <property type="entry name" value="Ribokinase-like"/>
    <property type="match status" value="1"/>
</dbReference>
<dbReference type="HOGENOM" id="CLU_027634_1_0_11"/>
<dbReference type="PATRIC" id="fig|997355.3.peg.1092"/>
<dbReference type="InterPro" id="IPR002173">
    <property type="entry name" value="Carboh/pur_kinase_PfkB_CS"/>
</dbReference>
<keyword evidence="2 4" id="KW-0418">Kinase</keyword>
<dbReference type="InterPro" id="IPR029056">
    <property type="entry name" value="Ribokinase-like"/>
</dbReference>
<gene>
    <name evidence="4" type="ORF">HMPREF9153_1112</name>
</gene>
<accession>G4CX55</accession>
<dbReference type="Gene3D" id="3.40.1190.20">
    <property type="match status" value="1"/>
</dbReference>
<protein>
    <submittedName>
        <fullName evidence="4">Carbohydrate kinase</fullName>
    </submittedName>
</protein>
<reference evidence="4 5" key="1">
    <citation type="submission" date="2011-06" db="EMBL/GenBank/DDBJ databases">
        <authorList>
            <person name="Muzny D."/>
            <person name="Qin X."/>
            <person name="Deng J."/>
            <person name="Jiang H."/>
            <person name="Liu Y."/>
            <person name="Qu J."/>
            <person name="Song X.-Z."/>
            <person name="Zhang L."/>
            <person name="Thornton R."/>
            <person name="Coyle M."/>
            <person name="Francisco L."/>
            <person name="Jackson L."/>
            <person name="Javaid M."/>
            <person name="Korchina V."/>
            <person name="Kovar C."/>
            <person name="Mata R."/>
            <person name="Mathew T."/>
            <person name="Ngo R."/>
            <person name="Nguyen L."/>
            <person name="Nguyen N."/>
            <person name="Okwuonu G."/>
            <person name="Ongeri F."/>
            <person name="Pham C."/>
            <person name="Simmons D."/>
            <person name="Wilczek-Boney K."/>
            <person name="Hale W."/>
            <person name="Jakkamsetti A."/>
            <person name="Pham P."/>
            <person name="Ruth R."/>
            <person name="San Lucas F."/>
            <person name="Warren J."/>
            <person name="Zhang J."/>
            <person name="Zhao Z."/>
            <person name="Zhou C."/>
            <person name="Zhu D."/>
            <person name="Lee S."/>
            <person name="Bess C."/>
            <person name="Blankenburg K."/>
            <person name="Forbes L."/>
            <person name="Fu Q."/>
            <person name="Gubbala S."/>
            <person name="Hirani K."/>
            <person name="Jayaseelan J.C."/>
            <person name="Lara F."/>
            <person name="Munidasa M."/>
            <person name="Palculict T."/>
            <person name="Patil S."/>
            <person name="Pu L.-L."/>
            <person name="Saada N."/>
            <person name="Tang L."/>
            <person name="Weissenberger G."/>
            <person name="Zhu Y."/>
            <person name="Hemphill L."/>
            <person name="Shang Y."/>
            <person name="Youmans B."/>
            <person name="Ayvaz T."/>
            <person name="Ross M."/>
            <person name="Santibanez J."/>
            <person name="Aqrawi P."/>
            <person name="Gross S."/>
            <person name="Joshi V."/>
            <person name="Fowler G."/>
            <person name="Nazareth L."/>
            <person name="Reid J."/>
            <person name="Worley K."/>
            <person name="Petrosino J."/>
            <person name="Highlander S."/>
            <person name="Gibbs R."/>
        </authorList>
    </citation>
    <scope>NUCLEOTIDE SEQUENCE [LARGE SCALE GENOMIC DNA]</scope>
    <source>
        <strain evidence="4 5">ATCC 25577</strain>
    </source>
</reference>
<feature type="domain" description="Carbohydrate kinase PfkB" evidence="3">
    <location>
        <begin position="177"/>
        <end position="310"/>
    </location>
</feature>
<dbReference type="Pfam" id="PF00294">
    <property type="entry name" value="PfkB"/>
    <property type="match status" value="2"/>
</dbReference>
<evidence type="ECO:0000256" key="2">
    <source>
        <dbReference type="ARBA" id="ARBA00022777"/>
    </source>
</evidence>
<comment type="caution">
    <text evidence="4">The sequence shown here is derived from an EMBL/GenBank/DDBJ whole genome shotgun (WGS) entry which is preliminary data.</text>
</comment>
<dbReference type="PANTHER" id="PTHR10584:SF166">
    <property type="entry name" value="RIBOKINASE"/>
    <property type="match status" value="1"/>
</dbReference>
<evidence type="ECO:0000313" key="4">
    <source>
        <dbReference type="EMBL" id="EGY77569.1"/>
    </source>
</evidence>
<dbReference type="PANTHER" id="PTHR10584">
    <property type="entry name" value="SUGAR KINASE"/>
    <property type="match status" value="1"/>
</dbReference>
<name>G4CX55_9ACTN</name>
<dbReference type="InterPro" id="IPR011611">
    <property type="entry name" value="PfkB_dom"/>
</dbReference>
<proteinExistence type="predicted"/>
<keyword evidence="5" id="KW-1185">Reference proteome</keyword>
<dbReference type="GO" id="GO:0016301">
    <property type="term" value="F:kinase activity"/>
    <property type="evidence" value="ECO:0007669"/>
    <property type="project" value="UniProtKB-KW"/>
</dbReference>
<feature type="domain" description="Carbohydrate kinase PfkB" evidence="3">
    <location>
        <begin position="60"/>
        <end position="119"/>
    </location>
</feature>
<evidence type="ECO:0000313" key="5">
    <source>
        <dbReference type="Proteomes" id="UP000005332"/>
    </source>
</evidence>
<keyword evidence="1" id="KW-0808">Transferase</keyword>
<sequence>MGCSTAYLGLELLMLGDDQSRTGATPMPVNRHPRLLAAGITYRDLVISGIGQLPALGEERYGTDFVATWGGIANTARIAASLGARVQLLTGLGDDLNSQVCRRELIDWGIDLAPSPINPGWALPVTMSQACGTERAMTTVETALPVPFPAPSLDGVDAVITHVSIPADAWLYEAADAGIPVIADHGFEEGQESGVLEAVSGCTCYTPNAAEAMRLTGTDDPVRAARALAEHVPVVIVTCGGDGIVGVDSRTGEEVHVPAVAIDPVNTTGAGDATVAGLAWSWEWQVSLARKLDVAALVGAIVTSRAHGTTDPLTPEDLLAWVPRDPERFEFLAELLR</sequence>